<dbReference type="PANTHER" id="PTHR34366">
    <property type="entry name" value="OS07G0289901 PROTEIN-RELATED"/>
    <property type="match status" value="1"/>
</dbReference>
<feature type="transmembrane region" description="Helical" evidence="1">
    <location>
        <begin position="154"/>
        <end position="173"/>
    </location>
</feature>
<evidence type="ECO:0000313" key="3">
    <source>
        <dbReference type="EMBL" id="ONH99622.1"/>
    </source>
</evidence>
<reference evidence="3 4" key="1">
    <citation type="journal article" date="2013" name="Nat. Genet.">
        <title>The high-quality draft genome of peach (Prunus persica) identifies unique patterns of genetic diversity, domestication and genome evolution.</title>
        <authorList>
            <consortium name="International Peach Genome Initiative"/>
            <person name="Verde I."/>
            <person name="Abbott A.G."/>
            <person name="Scalabrin S."/>
            <person name="Jung S."/>
            <person name="Shu S."/>
            <person name="Marroni F."/>
            <person name="Zhebentyayeva T."/>
            <person name="Dettori M.T."/>
            <person name="Grimwood J."/>
            <person name="Cattonaro F."/>
            <person name="Zuccolo A."/>
            <person name="Rossini L."/>
            <person name="Jenkins J."/>
            <person name="Vendramin E."/>
            <person name="Meisel L.A."/>
            <person name="Decroocq V."/>
            <person name="Sosinski B."/>
            <person name="Prochnik S."/>
            <person name="Mitros T."/>
            <person name="Policriti A."/>
            <person name="Cipriani G."/>
            <person name="Dondini L."/>
            <person name="Ficklin S."/>
            <person name="Goodstein D.M."/>
            <person name="Xuan P."/>
            <person name="Del Fabbro C."/>
            <person name="Aramini V."/>
            <person name="Copetti D."/>
            <person name="Gonzalez S."/>
            <person name="Horner D.S."/>
            <person name="Falchi R."/>
            <person name="Lucas S."/>
            <person name="Mica E."/>
            <person name="Maldonado J."/>
            <person name="Lazzari B."/>
            <person name="Bielenberg D."/>
            <person name="Pirona R."/>
            <person name="Miculan M."/>
            <person name="Barakat A."/>
            <person name="Testolin R."/>
            <person name="Stella A."/>
            <person name="Tartarini S."/>
            <person name="Tonutti P."/>
            <person name="Arus P."/>
            <person name="Orellana A."/>
            <person name="Wells C."/>
            <person name="Main D."/>
            <person name="Vizzotto G."/>
            <person name="Silva H."/>
            <person name="Salamini F."/>
            <person name="Schmutz J."/>
            <person name="Morgante M."/>
            <person name="Rokhsar D.S."/>
        </authorList>
    </citation>
    <scope>NUCLEOTIDE SEQUENCE [LARGE SCALE GENOMIC DNA]</scope>
    <source>
        <strain evidence="4">cv. Nemared</strain>
    </source>
</reference>
<dbReference type="InterPro" id="IPR056633">
    <property type="entry name" value="DUF7731"/>
</dbReference>
<dbReference type="eggNOG" id="ENOG502S8YA">
    <property type="taxonomic scope" value="Eukaryota"/>
</dbReference>
<gene>
    <name evidence="3" type="ORF">PRUPE_6G039900</name>
</gene>
<keyword evidence="1" id="KW-0472">Membrane</keyword>
<name>A0A251NJY9_PRUPE</name>
<dbReference type="PANTHER" id="PTHR34366:SF7">
    <property type="entry name" value="TRANSMEMBRANE PROTEIN"/>
    <property type="match status" value="1"/>
</dbReference>
<evidence type="ECO:0000256" key="1">
    <source>
        <dbReference type="SAM" id="Phobius"/>
    </source>
</evidence>
<accession>A0A251NJY9</accession>
<proteinExistence type="predicted"/>
<dbReference type="Proteomes" id="UP000006882">
    <property type="component" value="Chromosome G6"/>
</dbReference>
<keyword evidence="4" id="KW-1185">Reference proteome</keyword>
<feature type="domain" description="DUF7731" evidence="2">
    <location>
        <begin position="46"/>
        <end position="140"/>
    </location>
</feature>
<evidence type="ECO:0000259" key="2">
    <source>
        <dbReference type="Pfam" id="PF24865"/>
    </source>
</evidence>
<evidence type="ECO:0000313" key="4">
    <source>
        <dbReference type="Proteomes" id="UP000006882"/>
    </source>
</evidence>
<keyword evidence="1" id="KW-1133">Transmembrane helix</keyword>
<dbReference type="EMBL" id="CM007656">
    <property type="protein sequence ID" value="ONH99622.1"/>
    <property type="molecule type" value="Genomic_DNA"/>
</dbReference>
<dbReference type="Pfam" id="PF24865">
    <property type="entry name" value="DUF7731"/>
    <property type="match status" value="1"/>
</dbReference>
<dbReference type="OrthoDB" id="1666452at2759"/>
<dbReference type="AlphaFoldDB" id="A0A251NJY9"/>
<keyword evidence="1" id="KW-0812">Transmembrane</keyword>
<sequence>MENYKTFVGGKIGLICFTLGMFLVFQSAHAFNKTAPTHNVNLSPFAGWMSAFYCVNKTAPVHCSPKGQLTFSGIVDVAPSEKADYCSDTTGCSKHALGVLECIYLVKRDFWFHNNATVGFLNRTITEGCSNKNNNSGISTANFKSSGMKVYQKMYIPFVASLSSLAFIAMSNIM</sequence>
<organism evidence="3 4">
    <name type="scientific">Prunus persica</name>
    <name type="common">Peach</name>
    <name type="synonym">Amygdalus persica</name>
    <dbReference type="NCBI Taxonomy" id="3760"/>
    <lineage>
        <taxon>Eukaryota</taxon>
        <taxon>Viridiplantae</taxon>
        <taxon>Streptophyta</taxon>
        <taxon>Embryophyta</taxon>
        <taxon>Tracheophyta</taxon>
        <taxon>Spermatophyta</taxon>
        <taxon>Magnoliopsida</taxon>
        <taxon>eudicotyledons</taxon>
        <taxon>Gunneridae</taxon>
        <taxon>Pentapetalae</taxon>
        <taxon>rosids</taxon>
        <taxon>fabids</taxon>
        <taxon>Rosales</taxon>
        <taxon>Rosaceae</taxon>
        <taxon>Amygdaloideae</taxon>
        <taxon>Amygdaleae</taxon>
        <taxon>Prunus</taxon>
    </lineage>
</organism>
<protein>
    <recommendedName>
        <fullName evidence="2">DUF7731 domain-containing protein</fullName>
    </recommendedName>
</protein>
<dbReference type="Gramene" id="ONH99622">
    <property type="protein sequence ID" value="ONH99622"/>
    <property type="gene ID" value="PRUPE_6G039900"/>
</dbReference>